<proteinExistence type="predicted"/>
<dbReference type="AlphaFoldDB" id="A0A9P4XM97"/>
<dbReference type="EMBL" id="QLNT01000004">
    <property type="protein sequence ID" value="KAF3075080.1"/>
    <property type="molecule type" value="Genomic_DNA"/>
</dbReference>
<feature type="region of interest" description="Disordered" evidence="1">
    <location>
        <begin position="1"/>
        <end position="57"/>
    </location>
</feature>
<sequence length="81" mass="9328">MTVCAHNDPPWRMMNPSEDHKRQLRGRNKSLKRSTVGRGEGRNGEWRDRKQERGRGRNEVLEPCTVALLLVSMRPVVGFDA</sequence>
<evidence type="ECO:0000313" key="3">
    <source>
        <dbReference type="Proteomes" id="UP000801864"/>
    </source>
</evidence>
<keyword evidence="3" id="KW-1185">Reference proteome</keyword>
<reference evidence="2 3" key="1">
    <citation type="submission" date="2018-06" db="EMBL/GenBank/DDBJ databases">
        <title>Genome analysis of cellulolytic fungus Trichoderma lentiforme CFAM-422.</title>
        <authorList>
            <person name="Steindorff A.S."/>
            <person name="Formighieri E.F."/>
            <person name="Midorikawa G.E.O."/>
            <person name="Tamietti M.S."/>
            <person name="Ramos E.Z."/>
            <person name="Silva A.S."/>
            <person name="Bon E.P.S."/>
            <person name="Mendes T.D."/>
            <person name="Damaso M.C.T."/>
            <person name="Favaro L.C.L."/>
        </authorList>
    </citation>
    <scope>NUCLEOTIDE SEQUENCE [LARGE SCALE GENOMIC DNA]</scope>
    <source>
        <strain evidence="2 3">CFAM-422</strain>
    </source>
</reference>
<evidence type="ECO:0000256" key="1">
    <source>
        <dbReference type="SAM" id="MobiDB-lite"/>
    </source>
</evidence>
<protein>
    <submittedName>
        <fullName evidence="2">Uncharacterized protein</fullName>
    </submittedName>
</protein>
<feature type="compositionally biased region" description="Basic and acidic residues" evidence="1">
    <location>
        <begin position="39"/>
        <end position="57"/>
    </location>
</feature>
<organism evidence="2 3">
    <name type="scientific">Trichoderma lentiforme</name>
    <dbReference type="NCBI Taxonomy" id="1567552"/>
    <lineage>
        <taxon>Eukaryota</taxon>
        <taxon>Fungi</taxon>
        <taxon>Dikarya</taxon>
        <taxon>Ascomycota</taxon>
        <taxon>Pezizomycotina</taxon>
        <taxon>Sordariomycetes</taxon>
        <taxon>Hypocreomycetidae</taxon>
        <taxon>Hypocreales</taxon>
        <taxon>Hypocreaceae</taxon>
        <taxon>Trichoderma</taxon>
    </lineage>
</organism>
<feature type="compositionally biased region" description="Basic residues" evidence="1">
    <location>
        <begin position="22"/>
        <end position="32"/>
    </location>
</feature>
<comment type="caution">
    <text evidence="2">The sequence shown here is derived from an EMBL/GenBank/DDBJ whole genome shotgun (WGS) entry which is preliminary data.</text>
</comment>
<evidence type="ECO:0000313" key="2">
    <source>
        <dbReference type="EMBL" id="KAF3075080.1"/>
    </source>
</evidence>
<name>A0A9P4XM97_9HYPO</name>
<gene>
    <name evidence="2" type="ORF">CFAM422_002802</name>
</gene>
<accession>A0A9P4XM97</accession>
<dbReference type="Proteomes" id="UP000801864">
    <property type="component" value="Unassembled WGS sequence"/>
</dbReference>